<evidence type="ECO:0000313" key="2">
    <source>
        <dbReference type="WBParaSite" id="HPBE_0002590101-mRNA-1"/>
    </source>
</evidence>
<evidence type="ECO:0000313" key="1">
    <source>
        <dbReference type="Proteomes" id="UP000050761"/>
    </source>
</evidence>
<keyword evidence="1" id="KW-1185">Reference proteome</keyword>
<organism evidence="1 2">
    <name type="scientific">Heligmosomoides polygyrus</name>
    <name type="common">Parasitic roundworm</name>
    <dbReference type="NCBI Taxonomy" id="6339"/>
    <lineage>
        <taxon>Eukaryota</taxon>
        <taxon>Metazoa</taxon>
        <taxon>Ecdysozoa</taxon>
        <taxon>Nematoda</taxon>
        <taxon>Chromadorea</taxon>
        <taxon>Rhabditida</taxon>
        <taxon>Rhabditina</taxon>
        <taxon>Rhabditomorpha</taxon>
        <taxon>Strongyloidea</taxon>
        <taxon>Heligmosomidae</taxon>
        <taxon>Heligmosomoides</taxon>
    </lineage>
</organism>
<proteinExistence type="predicted"/>
<name>A0A183GT81_HELPZ</name>
<dbReference type="Proteomes" id="UP000050761">
    <property type="component" value="Unassembled WGS sequence"/>
</dbReference>
<protein>
    <submittedName>
        <fullName evidence="2">GRANULINS domain-containing protein</fullName>
    </submittedName>
</protein>
<sequence length="139" mass="15374">LKCLANTSCSLAVGRMCPPEYTCTLDGKCCQIGKTCLDGSVPETMCGPMELCPSSLHACYMMDKLTNICCARGEKRKSVRLFSAFKRNLPWDAPLAVESLCPPGSYEVNPRFGDLCRYSIQCPSPFFCNSRGRCCQELF</sequence>
<dbReference type="AlphaFoldDB" id="A0A183GT81"/>
<dbReference type="WBParaSite" id="HPBE_0002590101-mRNA-1">
    <property type="protein sequence ID" value="HPBE_0002590101-mRNA-1"/>
    <property type="gene ID" value="HPBE_0002590101"/>
</dbReference>
<reference evidence="2" key="1">
    <citation type="submission" date="2019-09" db="UniProtKB">
        <authorList>
            <consortium name="WormBaseParasite"/>
        </authorList>
    </citation>
    <scope>IDENTIFICATION</scope>
</reference>
<accession>A0A183GT81</accession>